<evidence type="ECO:0000256" key="2">
    <source>
        <dbReference type="ARBA" id="ARBA00022840"/>
    </source>
</evidence>
<keyword evidence="1" id="KW-0547">Nucleotide-binding</keyword>
<dbReference type="Gene3D" id="1.10.8.60">
    <property type="match status" value="1"/>
</dbReference>
<dbReference type="InterPro" id="IPR058031">
    <property type="entry name" value="AAA_lid_NorR"/>
</dbReference>
<dbReference type="PANTHER" id="PTHR32071">
    <property type="entry name" value="TRANSCRIPTIONAL REGULATORY PROTEIN"/>
    <property type="match status" value="1"/>
</dbReference>
<reference evidence="5" key="1">
    <citation type="submission" date="2018-09" db="EMBL/GenBank/DDBJ databases">
        <authorList>
            <person name="Zhu H."/>
        </authorList>
    </citation>
    <scope>NUCLEOTIDE SEQUENCE [LARGE SCALE GENOMIC DNA]</scope>
    <source>
        <strain evidence="5">K1W22B-1</strain>
    </source>
</reference>
<dbReference type="InterPro" id="IPR002078">
    <property type="entry name" value="Sigma_54_int"/>
</dbReference>
<dbReference type="InterPro" id="IPR003593">
    <property type="entry name" value="AAA+_ATPase"/>
</dbReference>
<dbReference type="Pfam" id="PF00158">
    <property type="entry name" value="Sigma54_activat"/>
    <property type="match status" value="1"/>
</dbReference>
<evidence type="ECO:0000313" key="4">
    <source>
        <dbReference type="EMBL" id="RJS47282.1"/>
    </source>
</evidence>
<dbReference type="GO" id="GO:0006355">
    <property type="term" value="P:regulation of DNA-templated transcription"/>
    <property type="evidence" value="ECO:0007669"/>
    <property type="project" value="InterPro"/>
</dbReference>
<name>A0A3A5HA94_9ACTN</name>
<accession>A0A3A5HA94</accession>
<dbReference type="RefSeq" id="WP_120061248.1">
    <property type="nucleotide sequence ID" value="NZ_QYRP01000002.1"/>
</dbReference>
<keyword evidence="2" id="KW-0067">ATP-binding</keyword>
<evidence type="ECO:0000256" key="1">
    <source>
        <dbReference type="ARBA" id="ARBA00022741"/>
    </source>
</evidence>
<comment type="caution">
    <text evidence="4">The sequence shown here is derived from an EMBL/GenBank/DDBJ whole genome shotgun (WGS) entry which is preliminary data.</text>
</comment>
<dbReference type="CDD" id="cd00009">
    <property type="entry name" value="AAA"/>
    <property type="match status" value="1"/>
</dbReference>
<gene>
    <name evidence="4" type="ORF">D4739_14330</name>
</gene>
<dbReference type="PROSITE" id="PS50045">
    <property type="entry name" value="SIGMA54_INTERACT_4"/>
    <property type="match status" value="1"/>
</dbReference>
<evidence type="ECO:0000259" key="3">
    <source>
        <dbReference type="PROSITE" id="PS50045"/>
    </source>
</evidence>
<dbReference type="SUPFAM" id="SSF52540">
    <property type="entry name" value="P-loop containing nucleoside triphosphate hydrolases"/>
    <property type="match status" value="1"/>
</dbReference>
<dbReference type="FunFam" id="3.40.50.300:FF:000006">
    <property type="entry name" value="DNA-binding transcriptional regulator NtrC"/>
    <property type="match status" value="1"/>
</dbReference>
<dbReference type="AlphaFoldDB" id="A0A3A5HA94"/>
<dbReference type="InterPro" id="IPR027417">
    <property type="entry name" value="P-loop_NTPase"/>
</dbReference>
<sequence length="439" mass="46700">MATIIGKSDTVEVAHLRQALDSAGFPEGHDDYQVIVFDPARGDSCPVTARSRQVVVTPAAATAAAAWSLLRAGAEDVVGWDGAGTAVALVRRLERWRKVDAVLASPVVTDLFVGSSQQLRHALVELVELALFGSGPILLVGETGTGKELAARLVHAMPGTPTTGDLVVLDCTTIVPSLSGSELFGHERGAFTGADRSRAGAFAAADGGTLFLDEIGELPLPLQAELLRVIQEGTYKRVGGDVWARTSFRLVSATNRDLEAEQRAGRFRSDLYHRIASGVVRLPPLRERPSDVEPLFRHFLAEATHDAAPELSRPVAAMLHERAFPGNLRELRQLAYAVAACHCGAGPVTPGEIPARYRPETDATGPSLVRGALERAVRTCLGYGVSLPDLKAMVADLAVDVALTEHDGNAHRAATALGVTDRAIQLRKQVPKPRTAADQ</sequence>
<dbReference type="Proteomes" id="UP000276542">
    <property type="component" value="Unassembled WGS sequence"/>
</dbReference>
<dbReference type="InterPro" id="IPR025943">
    <property type="entry name" value="Sigma_54_int_dom_ATP-bd_2"/>
</dbReference>
<evidence type="ECO:0000313" key="5">
    <source>
        <dbReference type="Proteomes" id="UP000276542"/>
    </source>
</evidence>
<protein>
    <submittedName>
        <fullName evidence="4">Sigma-54-dependent Fis family transcriptional regulator</fullName>
    </submittedName>
</protein>
<dbReference type="EMBL" id="QYRP01000002">
    <property type="protein sequence ID" value="RJS47282.1"/>
    <property type="molecule type" value="Genomic_DNA"/>
</dbReference>
<organism evidence="4 5">
    <name type="scientific">Nocardioides cavernaquae</name>
    <dbReference type="NCBI Taxonomy" id="2321396"/>
    <lineage>
        <taxon>Bacteria</taxon>
        <taxon>Bacillati</taxon>
        <taxon>Actinomycetota</taxon>
        <taxon>Actinomycetes</taxon>
        <taxon>Propionibacteriales</taxon>
        <taxon>Nocardioidaceae</taxon>
        <taxon>Nocardioides</taxon>
    </lineage>
</organism>
<dbReference type="Pfam" id="PF25601">
    <property type="entry name" value="AAA_lid_14"/>
    <property type="match status" value="1"/>
</dbReference>
<dbReference type="OrthoDB" id="5496274at2"/>
<dbReference type="Gene3D" id="3.40.50.300">
    <property type="entry name" value="P-loop containing nucleotide triphosphate hydrolases"/>
    <property type="match status" value="1"/>
</dbReference>
<feature type="domain" description="Sigma-54 factor interaction" evidence="3">
    <location>
        <begin position="112"/>
        <end position="340"/>
    </location>
</feature>
<dbReference type="SMART" id="SM00382">
    <property type="entry name" value="AAA"/>
    <property type="match status" value="1"/>
</dbReference>
<proteinExistence type="predicted"/>
<keyword evidence="5" id="KW-1185">Reference proteome</keyword>
<dbReference type="GO" id="GO:0005524">
    <property type="term" value="F:ATP binding"/>
    <property type="evidence" value="ECO:0007669"/>
    <property type="project" value="UniProtKB-KW"/>
</dbReference>
<dbReference type="PROSITE" id="PS00676">
    <property type="entry name" value="SIGMA54_INTERACT_2"/>
    <property type="match status" value="1"/>
</dbReference>